<dbReference type="OrthoDB" id="5419542at2759"/>
<dbReference type="AlphaFoldDB" id="A0A9W4MR25"/>
<comment type="caution">
    <text evidence="4">The sequence shown here is derived from an EMBL/GenBank/DDBJ whole genome shotgun (WGS) entry which is preliminary data.</text>
</comment>
<evidence type="ECO:0000256" key="1">
    <source>
        <dbReference type="SAM" id="Coils"/>
    </source>
</evidence>
<keyword evidence="3" id="KW-1133">Transmembrane helix</keyword>
<dbReference type="Proteomes" id="UP001153618">
    <property type="component" value="Unassembled WGS sequence"/>
</dbReference>
<evidence type="ECO:0000313" key="5">
    <source>
        <dbReference type="Proteomes" id="UP001153618"/>
    </source>
</evidence>
<organism evidence="4 5">
    <name type="scientific">Penicillium olsonii</name>
    <dbReference type="NCBI Taxonomy" id="99116"/>
    <lineage>
        <taxon>Eukaryota</taxon>
        <taxon>Fungi</taxon>
        <taxon>Dikarya</taxon>
        <taxon>Ascomycota</taxon>
        <taxon>Pezizomycotina</taxon>
        <taxon>Eurotiomycetes</taxon>
        <taxon>Eurotiomycetidae</taxon>
        <taxon>Eurotiales</taxon>
        <taxon>Aspergillaceae</taxon>
        <taxon>Penicillium</taxon>
    </lineage>
</organism>
<sequence>MELHKPSFSSRSSATFPLSHSTPQESPDTPGRFQGSDDRQISPRSQRTAQPSASFNPTHDGRRHKHSKSRDLRFPRPMSHLASASARGLLPTWSSKEKDQVLLSPEGRWGSESTASRKGSLLEERLEPVRGIQSLGDLEKAKKRRKVGEESALTSIGTLATDATRRLDYTYYNLLEKITALNSTIGSFQELSDSASTLLNDFDRETATVDRDIRKQINDLQGFTPQIEKAEALESRMKAGRQRVEELGKRLETVRQEIDSWEQRETEWQMKTTRRLRIWGIVLGAMVVLVLALTFQQNQMNRNSFRAPQPERFVGGQGSVKSKTDAGPTVPSFLADRRQSLAQTGPSPTPTVYDPLRVLDEL</sequence>
<protein>
    <submittedName>
        <fullName evidence="4">Uncharacterized protein</fullName>
    </submittedName>
</protein>
<keyword evidence="3" id="KW-0472">Membrane</keyword>
<feature type="coiled-coil region" evidence="1">
    <location>
        <begin position="230"/>
        <end position="271"/>
    </location>
</feature>
<evidence type="ECO:0000256" key="2">
    <source>
        <dbReference type="SAM" id="MobiDB-lite"/>
    </source>
</evidence>
<dbReference type="SUPFAM" id="SSF58100">
    <property type="entry name" value="Bacterial hemolysins"/>
    <property type="match status" value="1"/>
</dbReference>
<evidence type="ECO:0000256" key="3">
    <source>
        <dbReference type="SAM" id="Phobius"/>
    </source>
</evidence>
<keyword evidence="1" id="KW-0175">Coiled coil</keyword>
<feature type="region of interest" description="Disordered" evidence="2">
    <location>
        <begin position="1"/>
        <end position="90"/>
    </location>
</feature>
<feature type="region of interest" description="Disordered" evidence="2">
    <location>
        <begin position="304"/>
        <end position="330"/>
    </location>
</feature>
<keyword evidence="3" id="KW-0812">Transmembrane</keyword>
<proteinExistence type="predicted"/>
<keyword evidence="5" id="KW-1185">Reference proteome</keyword>
<reference evidence="4" key="1">
    <citation type="submission" date="2021-07" db="EMBL/GenBank/DDBJ databases">
        <authorList>
            <person name="Branca A.L. A."/>
        </authorList>
    </citation>
    <scope>NUCLEOTIDE SEQUENCE</scope>
</reference>
<evidence type="ECO:0000313" key="4">
    <source>
        <dbReference type="EMBL" id="CAG8045434.1"/>
    </source>
</evidence>
<feature type="compositionally biased region" description="Polar residues" evidence="2">
    <location>
        <begin position="7"/>
        <end position="27"/>
    </location>
</feature>
<gene>
    <name evidence="4" type="ORF">POLS_LOCUS3101</name>
</gene>
<name>A0A9W4MR25_PENOL</name>
<feature type="transmembrane region" description="Helical" evidence="3">
    <location>
        <begin position="276"/>
        <end position="295"/>
    </location>
</feature>
<accession>A0A9W4MR25</accession>
<dbReference type="EMBL" id="CAJVOS010000016">
    <property type="protein sequence ID" value="CAG8045434.1"/>
    <property type="molecule type" value="Genomic_DNA"/>
</dbReference>
<feature type="compositionally biased region" description="Polar residues" evidence="2">
    <location>
        <begin position="42"/>
        <end position="57"/>
    </location>
</feature>